<keyword evidence="3" id="KW-1185">Reference proteome</keyword>
<protein>
    <recommendedName>
        <fullName evidence="4">Aspartate carbamoyltransferase catalytic subunit</fullName>
    </recommendedName>
</protein>
<dbReference type="Proteomes" id="UP000186997">
    <property type="component" value="Unassembled WGS sequence"/>
</dbReference>
<evidence type="ECO:0008006" key="4">
    <source>
        <dbReference type="Google" id="ProtNLM"/>
    </source>
</evidence>
<reference evidence="3" key="1">
    <citation type="submission" date="2017-01" db="EMBL/GenBank/DDBJ databases">
        <authorList>
            <person name="Varghese N."/>
            <person name="Submissions S."/>
        </authorList>
    </citation>
    <scope>NUCLEOTIDE SEQUENCE [LARGE SCALE GENOMIC DNA]</scope>
    <source>
        <strain evidence="3">DSM 29591</strain>
    </source>
</reference>
<feature type="transmembrane region" description="Helical" evidence="1">
    <location>
        <begin position="164"/>
        <end position="183"/>
    </location>
</feature>
<organism evidence="2 3">
    <name type="scientific">Yoonia rosea</name>
    <dbReference type="NCBI Taxonomy" id="287098"/>
    <lineage>
        <taxon>Bacteria</taxon>
        <taxon>Pseudomonadati</taxon>
        <taxon>Pseudomonadota</taxon>
        <taxon>Alphaproteobacteria</taxon>
        <taxon>Rhodobacterales</taxon>
        <taxon>Paracoccaceae</taxon>
        <taxon>Yoonia</taxon>
    </lineage>
</organism>
<keyword evidence="1" id="KW-1133">Transmembrane helix</keyword>
<evidence type="ECO:0000313" key="2">
    <source>
        <dbReference type="EMBL" id="SIT85692.1"/>
    </source>
</evidence>
<accession>A0A1R3X5L7</accession>
<dbReference type="RefSeq" id="WP_076659498.1">
    <property type="nucleotide sequence ID" value="NZ_FTPR01000001.1"/>
</dbReference>
<sequence>MSETFQVSATEHGVIRIFMVNLSADEATRFAENTDGATPAPISRALGVDELDHTYVELFALNSLDGVGLAGYLVEGLGVAEADVAPYRSRLNGISGHVLIVLSKAFGGRAATITPVAPLKWIGTYTEEGASVKFEPLPSKGAEGNVVSAPTKAPKSDARVGGMIAMYALIAMFALVGLMIWVAG</sequence>
<proteinExistence type="predicted"/>
<keyword evidence="1" id="KW-0812">Transmembrane</keyword>
<keyword evidence="1" id="KW-0472">Membrane</keyword>
<dbReference type="OrthoDB" id="7875742at2"/>
<evidence type="ECO:0000256" key="1">
    <source>
        <dbReference type="SAM" id="Phobius"/>
    </source>
</evidence>
<name>A0A1R3X5L7_9RHOB</name>
<dbReference type="STRING" id="287098.SAMN05421665_2121"/>
<dbReference type="EMBL" id="FTPR01000001">
    <property type="protein sequence ID" value="SIT85692.1"/>
    <property type="molecule type" value="Genomic_DNA"/>
</dbReference>
<evidence type="ECO:0000313" key="3">
    <source>
        <dbReference type="Proteomes" id="UP000186997"/>
    </source>
</evidence>
<dbReference type="AlphaFoldDB" id="A0A1R3X5L7"/>
<gene>
    <name evidence="2" type="ORF">SAMN05421665_2121</name>
</gene>